<evidence type="ECO:0000256" key="4">
    <source>
        <dbReference type="ARBA" id="ARBA00022723"/>
    </source>
</evidence>
<dbReference type="InterPro" id="IPR000385">
    <property type="entry name" value="MoaA_NifB_PqqE_Fe-S-bd_CS"/>
</dbReference>
<dbReference type="InterPro" id="IPR058240">
    <property type="entry name" value="rSAM_sf"/>
</dbReference>
<reference evidence="10" key="1">
    <citation type="submission" date="2022-07" db="EMBL/GenBank/DDBJ databases">
        <title>Tahibacter sp., a new gammaproteobacterium isolated from the silt sample collected at pig farm.</title>
        <authorList>
            <person name="Chen H."/>
        </authorList>
    </citation>
    <scope>NUCLEOTIDE SEQUENCE</scope>
    <source>
        <strain evidence="10">P2K</strain>
    </source>
</reference>
<dbReference type="CDD" id="cd21109">
    <property type="entry name" value="SPASM"/>
    <property type="match status" value="1"/>
</dbReference>
<dbReference type="SFLD" id="SFLDG01067">
    <property type="entry name" value="SPASM/twitch_domain_containing"/>
    <property type="match status" value="1"/>
</dbReference>
<evidence type="ECO:0000256" key="6">
    <source>
        <dbReference type="ARBA" id="ARBA00023004"/>
    </source>
</evidence>
<keyword evidence="3" id="KW-0949">S-adenosyl-L-methionine</keyword>
<dbReference type="PROSITE" id="PS01305">
    <property type="entry name" value="MOAA_NIFB_PQQE"/>
    <property type="match status" value="1"/>
</dbReference>
<keyword evidence="2" id="KW-0004">4Fe-4S</keyword>
<dbReference type="SMART" id="SM00729">
    <property type="entry name" value="Elp3"/>
    <property type="match status" value="1"/>
</dbReference>
<keyword evidence="5" id="KW-0560">Oxidoreductase</keyword>
<dbReference type="InterPro" id="IPR007197">
    <property type="entry name" value="rSAM"/>
</dbReference>
<dbReference type="Proteomes" id="UP001165498">
    <property type="component" value="Unassembled WGS sequence"/>
</dbReference>
<organism evidence="10 11">
    <name type="scientific">Tahibacter harae</name>
    <dbReference type="NCBI Taxonomy" id="2963937"/>
    <lineage>
        <taxon>Bacteria</taxon>
        <taxon>Pseudomonadati</taxon>
        <taxon>Pseudomonadota</taxon>
        <taxon>Gammaproteobacteria</taxon>
        <taxon>Lysobacterales</taxon>
        <taxon>Rhodanobacteraceae</taxon>
        <taxon>Tahibacter</taxon>
    </lineage>
</organism>
<sequence length="588" mass="63862">MTQETHRDHTDAVPLADPVARAPRGRPLRMAPRDMGAHPGRGLALEPGWQYAGGEFSGAVVAKAREMSTLRPDSLTVLVDIVNKCNLRCIMCHFSFDEVFYQRSQLMQPETFAAIVRAVRPYTRRLLLSAAYEPTSSPHFAEILRLAGEQRFAELSFLTNGNLLNDKLVQAIADAGVTEVCVSVHAATAATYAHILRGGALEKAVGNVEKLLALRRERNSALPRIQFNVALMRSNLEELVGIIELAAKLGVDAVAFRHLIVFEGLDMEAESLARHDRHQVNRCIRAALLRAQELGVTLTNATDYFDVEGFEASRQCVEMPAAPAAPGPEPAGMPARGLFARLRALLSPPAVAPAAAPVPTVIQGSVDTPAGDLHFYGDTVELSGWALTEEGLLEVALSRDPVPGDAPEQINADGHVPLGLATFHNGTRADVMRAFADNRYAHRAGWSYALRRSALPPDGADGLTVHVIAKARNGNRLLIGKRQVSLSGGDGASCHVRCHKPFDSLYIDARAHVYPYPDCHTDQPFGDMQGGQSFEDVWHDPRLAALRLDMVAGNAPGMCVRCPLFINRDVNDAQTFAPHADFSTEAKR</sequence>
<dbReference type="Pfam" id="PF04055">
    <property type="entry name" value="Radical_SAM"/>
    <property type="match status" value="1"/>
</dbReference>
<dbReference type="PROSITE" id="PS51918">
    <property type="entry name" value="RADICAL_SAM"/>
    <property type="match status" value="1"/>
</dbReference>
<feature type="domain" description="Radical SAM core" evidence="9">
    <location>
        <begin position="71"/>
        <end position="306"/>
    </location>
</feature>
<evidence type="ECO:0000256" key="3">
    <source>
        <dbReference type="ARBA" id="ARBA00022691"/>
    </source>
</evidence>
<feature type="region of interest" description="Disordered" evidence="8">
    <location>
        <begin position="1"/>
        <end position="28"/>
    </location>
</feature>
<dbReference type="SFLD" id="SFLDS00029">
    <property type="entry name" value="Radical_SAM"/>
    <property type="match status" value="1"/>
</dbReference>
<dbReference type="InterPro" id="IPR050377">
    <property type="entry name" value="Radical_SAM_PqqE_MftC-like"/>
</dbReference>
<dbReference type="EMBL" id="JANFQO010000017">
    <property type="protein sequence ID" value="MCQ4166465.1"/>
    <property type="molecule type" value="Genomic_DNA"/>
</dbReference>
<name>A0ABT1QW06_9GAMM</name>
<dbReference type="CDD" id="cd01335">
    <property type="entry name" value="Radical_SAM"/>
    <property type="match status" value="1"/>
</dbReference>
<evidence type="ECO:0000313" key="10">
    <source>
        <dbReference type="EMBL" id="MCQ4166465.1"/>
    </source>
</evidence>
<dbReference type="PANTHER" id="PTHR11228">
    <property type="entry name" value="RADICAL SAM DOMAIN PROTEIN"/>
    <property type="match status" value="1"/>
</dbReference>
<dbReference type="InterPro" id="IPR006638">
    <property type="entry name" value="Elp3/MiaA/NifB-like_rSAM"/>
</dbReference>
<keyword evidence="7" id="KW-0411">Iron-sulfur</keyword>
<comment type="caution">
    <text evidence="10">The sequence shown here is derived from an EMBL/GenBank/DDBJ whole genome shotgun (WGS) entry which is preliminary data.</text>
</comment>
<evidence type="ECO:0000259" key="9">
    <source>
        <dbReference type="PROSITE" id="PS51918"/>
    </source>
</evidence>
<keyword evidence="6" id="KW-0408">Iron</keyword>
<evidence type="ECO:0000256" key="1">
    <source>
        <dbReference type="ARBA" id="ARBA00001966"/>
    </source>
</evidence>
<evidence type="ECO:0000256" key="8">
    <source>
        <dbReference type="SAM" id="MobiDB-lite"/>
    </source>
</evidence>
<evidence type="ECO:0000313" key="11">
    <source>
        <dbReference type="Proteomes" id="UP001165498"/>
    </source>
</evidence>
<dbReference type="InterPro" id="IPR013785">
    <property type="entry name" value="Aldolase_TIM"/>
</dbReference>
<accession>A0ABT1QW06</accession>
<comment type="cofactor">
    <cofactor evidence="1">
        <name>[4Fe-4S] cluster</name>
        <dbReference type="ChEBI" id="CHEBI:49883"/>
    </cofactor>
</comment>
<dbReference type="Gene3D" id="3.20.20.70">
    <property type="entry name" value="Aldolase class I"/>
    <property type="match status" value="2"/>
</dbReference>
<dbReference type="PANTHER" id="PTHR11228:SF7">
    <property type="entry name" value="PQQA PEPTIDE CYCLASE"/>
    <property type="match status" value="1"/>
</dbReference>
<evidence type="ECO:0000256" key="5">
    <source>
        <dbReference type="ARBA" id="ARBA00023002"/>
    </source>
</evidence>
<keyword evidence="11" id="KW-1185">Reference proteome</keyword>
<evidence type="ECO:0000256" key="2">
    <source>
        <dbReference type="ARBA" id="ARBA00022485"/>
    </source>
</evidence>
<evidence type="ECO:0000256" key="7">
    <source>
        <dbReference type="ARBA" id="ARBA00023014"/>
    </source>
</evidence>
<feature type="compositionally biased region" description="Basic and acidic residues" evidence="8">
    <location>
        <begin position="1"/>
        <end position="11"/>
    </location>
</feature>
<proteinExistence type="predicted"/>
<keyword evidence="4" id="KW-0479">Metal-binding</keyword>
<gene>
    <name evidence="10" type="ORF">NM961_17230</name>
</gene>
<protein>
    <submittedName>
        <fullName evidence="10">Radical SAM protein</fullName>
    </submittedName>
</protein>
<dbReference type="RefSeq" id="WP_255915652.1">
    <property type="nucleotide sequence ID" value="NZ_JANFQO010000017.1"/>
</dbReference>
<dbReference type="SUPFAM" id="SSF102114">
    <property type="entry name" value="Radical SAM enzymes"/>
    <property type="match status" value="1"/>
</dbReference>